<feature type="compositionally biased region" description="Basic and acidic residues" evidence="5">
    <location>
        <begin position="21"/>
        <end position="35"/>
    </location>
</feature>
<comment type="subcellular location">
    <subcellularLocation>
        <location evidence="1">Membrane</location>
    </subcellularLocation>
</comment>
<evidence type="ECO:0000313" key="9">
    <source>
        <dbReference type="Proteomes" id="UP000326924"/>
    </source>
</evidence>
<dbReference type="InterPro" id="IPR023408">
    <property type="entry name" value="MscS_beta-dom_sf"/>
</dbReference>
<feature type="domain" description="EF-hand" evidence="7">
    <location>
        <begin position="451"/>
        <end position="486"/>
    </location>
</feature>
<protein>
    <submittedName>
        <fullName evidence="8">Mechanosensitive ion channel-domain-containing protein</fullName>
    </submittedName>
</protein>
<feature type="transmembrane region" description="Helical" evidence="6">
    <location>
        <begin position="507"/>
        <end position="524"/>
    </location>
</feature>
<feature type="transmembrane region" description="Helical" evidence="6">
    <location>
        <begin position="253"/>
        <end position="274"/>
    </location>
</feature>
<dbReference type="InterPro" id="IPR002048">
    <property type="entry name" value="EF_hand_dom"/>
</dbReference>
<feature type="region of interest" description="Disordered" evidence="5">
    <location>
        <begin position="857"/>
        <end position="936"/>
    </location>
</feature>
<organism evidence="8 9">
    <name type="scientific">Sphaerosporella brunnea</name>
    <dbReference type="NCBI Taxonomy" id="1250544"/>
    <lineage>
        <taxon>Eukaryota</taxon>
        <taxon>Fungi</taxon>
        <taxon>Dikarya</taxon>
        <taxon>Ascomycota</taxon>
        <taxon>Pezizomycotina</taxon>
        <taxon>Pezizomycetes</taxon>
        <taxon>Pezizales</taxon>
        <taxon>Pyronemataceae</taxon>
        <taxon>Sphaerosporella</taxon>
    </lineage>
</organism>
<dbReference type="AlphaFoldDB" id="A0A5J5FBB8"/>
<dbReference type="InterPro" id="IPR010920">
    <property type="entry name" value="LSM_dom_sf"/>
</dbReference>
<keyword evidence="9" id="KW-1185">Reference proteome</keyword>
<dbReference type="OrthoDB" id="544685at2759"/>
<evidence type="ECO:0000256" key="4">
    <source>
        <dbReference type="ARBA" id="ARBA00023136"/>
    </source>
</evidence>
<feature type="compositionally biased region" description="Polar residues" evidence="5">
    <location>
        <begin position="53"/>
        <end position="71"/>
    </location>
</feature>
<comment type="caution">
    <text evidence="8">The sequence shown here is derived from an EMBL/GenBank/DDBJ whole genome shotgun (WGS) entry which is preliminary data.</text>
</comment>
<evidence type="ECO:0000256" key="3">
    <source>
        <dbReference type="ARBA" id="ARBA00022989"/>
    </source>
</evidence>
<sequence length="936" mass="104107">MSTPHTNPEKPRPSSPTELETQGRGRQDGLRDFRAQSDATFTEHPSAPPSPNLGATLQKTRTNNTGKYGSSIYSASRTREETYRQGDDIQLQKAECVASQTSGQPRDIYRSTSKRDREFVDPDASVTSTEDLDDVANPVHNVKKAWKPPRQPATKLAKLLKKVHESSWVIRYFTYIVPVALVLLIPLLVTAIRYPGATTGGVYTKWFMIWLEVVWLSLWAGRIASKIVPYVVHVLAGAVTNGPKKWRDMAKMLEVPLTLFLWWLSIYVSFLPIMKNNHEDGNTATRYWEKNANIVLLCLFVATILNLIEKIIIQLIAISFHMRTYADRIELNKFQISSLSKLYKHAKEAEKDFEADNEKTQRNTSLNPKVVLRTAATGAQKAVRTVGDVVGKIAGDFTGRQINSSTSPQQVVLTLLQSTEGSNVLGRRLYRSFVRPDEENVHADDLRSAFTDDDEAEAAFTMFDRDLNGDISCEEMELACVEISRERKAISASLKDLDSVVGKFDDCLTFIVAVIVIMVFLSLISKSTAGVLTSASSSILALSWLFSATAQEFLASLIFVFIKHPFDVGDRVDIYNTGHGTIDTFYVREIALMYTEFKKPEGSIVQAPNSLLNTLFILNMRRTGGLAEAVPIVCKFGTTLDQIEELRERLLEFVKSEKREYQGKIITELREIPDMHSVKLNVVFFYKSNWQNELVRLQRRNKFMCTLMCCVQEIGIESPNMRWPGQRQSHPVWLQSVLPDGLSAVAAAPGGGLPAISPIASPAVASPAVPGTPAPEIVNSPISHPEDFPRRPSAFSFDNSLGRSSSIRGAKVDFSLGVKDIMAMDDSGDVWDDRPRRGLVPSSSNLRRVIEEEESAMEVQSTGSASRRSNDDHHAHNFLHRRRTLGSRDSRSRGRAADEEMAIPPVTRPASPTGSIQPIRSPPAGAGAEVVELGRI</sequence>
<dbReference type="GO" id="GO:0005509">
    <property type="term" value="F:calcium ion binding"/>
    <property type="evidence" value="ECO:0007669"/>
    <property type="project" value="InterPro"/>
</dbReference>
<dbReference type="GO" id="GO:0005262">
    <property type="term" value="F:calcium channel activity"/>
    <property type="evidence" value="ECO:0007669"/>
    <property type="project" value="TreeGrafter"/>
</dbReference>
<dbReference type="PROSITE" id="PS50222">
    <property type="entry name" value="EF_HAND_2"/>
    <property type="match status" value="1"/>
</dbReference>
<gene>
    <name evidence="8" type="ORF">FN846DRAFT_1150</name>
</gene>
<feature type="transmembrane region" description="Helical" evidence="6">
    <location>
        <begin position="172"/>
        <end position="194"/>
    </location>
</feature>
<dbReference type="PANTHER" id="PTHR31323:SF15">
    <property type="entry name" value="MECHANOSENSITIVE ION CHANNEL PROTEIN MSY1"/>
    <property type="match status" value="1"/>
</dbReference>
<dbReference type="InterPro" id="IPR006685">
    <property type="entry name" value="MscS_channel_2nd"/>
</dbReference>
<dbReference type="SUPFAM" id="SSF50182">
    <property type="entry name" value="Sm-like ribonucleoproteins"/>
    <property type="match status" value="1"/>
</dbReference>
<dbReference type="EMBL" id="VXIS01000001">
    <property type="protein sequence ID" value="KAA8914983.1"/>
    <property type="molecule type" value="Genomic_DNA"/>
</dbReference>
<dbReference type="GO" id="GO:0006874">
    <property type="term" value="P:intracellular calcium ion homeostasis"/>
    <property type="evidence" value="ECO:0007669"/>
    <property type="project" value="TreeGrafter"/>
</dbReference>
<reference evidence="8 9" key="1">
    <citation type="submission" date="2019-09" db="EMBL/GenBank/DDBJ databases">
        <title>Draft genome of the ectomycorrhizal ascomycete Sphaerosporella brunnea.</title>
        <authorList>
            <consortium name="DOE Joint Genome Institute"/>
            <person name="Benucci G.M."/>
            <person name="Marozzi G."/>
            <person name="Antonielli L."/>
            <person name="Sanchez S."/>
            <person name="Marco P."/>
            <person name="Wang X."/>
            <person name="Falini L.B."/>
            <person name="Barry K."/>
            <person name="Haridas S."/>
            <person name="Lipzen A."/>
            <person name="Labutti K."/>
            <person name="Grigoriev I.V."/>
            <person name="Murat C."/>
            <person name="Martin F."/>
            <person name="Albertini E."/>
            <person name="Donnini D."/>
            <person name="Bonito G."/>
        </authorList>
    </citation>
    <scope>NUCLEOTIDE SEQUENCE [LARGE SCALE GENOMIC DNA]</scope>
    <source>
        <strain evidence="8 9">Sb_GMNB300</strain>
    </source>
</reference>
<keyword evidence="4 6" id="KW-0472">Membrane</keyword>
<dbReference type="PANTHER" id="PTHR31323">
    <property type="entry name" value="MECHANOSENSITIVE ION CHANNEL PROTEIN MSY2"/>
    <property type="match status" value="1"/>
</dbReference>
<evidence type="ECO:0000256" key="1">
    <source>
        <dbReference type="ARBA" id="ARBA00004370"/>
    </source>
</evidence>
<proteinExistence type="predicted"/>
<keyword evidence="3 6" id="KW-1133">Transmembrane helix</keyword>
<feature type="compositionally biased region" description="Polar residues" evidence="5">
    <location>
        <begin position="858"/>
        <end position="867"/>
    </location>
</feature>
<dbReference type="Pfam" id="PF00924">
    <property type="entry name" value="MS_channel_2nd"/>
    <property type="match status" value="1"/>
</dbReference>
<name>A0A5J5FBB8_9PEZI</name>
<feature type="region of interest" description="Disordered" evidence="5">
    <location>
        <begin position="1"/>
        <end position="71"/>
    </location>
</feature>
<feature type="transmembrane region" description="Helical" evidence="6">
    <location>
        <begin position="294"/>
        <end position="318"/>
    </location>
</feature>
<evidence type="ECO:0000259" key="7">
    <source>
        <dbReference type="PROSITE" id="PS50222"/>
    </source>
</evidence>
<feature type="transmembrane region" description="Helical" evidence="6">
    <location>
        <begin position="544"/>
        <end position="562"/>
    </location>
</feature>
<keyword evidence="2 6" id="KW-0812">Transmembrane</keyword>
<dbReference type="Gene3D" id="2.30.30.60">
    <property type="match status" value="1"/>
</dbReference>
<dbReference type="Pfam" id="PF25886">
    <property type="entry name" value="Msy1"/>
    <property type="match status" value="1"/>
</dbReference>
<evidence type="ECO:0000256" key="2">
    <source>
        <dbReference type="ARBA" id="ARBA00022692"/>
    </source>
</evidence>
<evidence type="ECO:0000256" key="6">
    <source>
        <dbReference type="SAM" id="Phobius"/>
    </source>
</evidence>
<dbReference type="InParanoid" id="A0A5J5FBB8"/>
<feature type="compositionally biased region" description="Basic residues" evidence="5">
    <location>
        <begin position="876"/>
        <end position="885"/>
    </location>
</feature>
<accession>A0A5J5FBB8</accession>
<evidence type="ECO:0000313" key="8">
    <source>
        <dbReference type="EMBL" id="KAA8914983.1"/>
    </source>
</evidence>
<dbReference type="InterPro" id="IPR058650">
    <property type="entry name" value="Msy1/2-like"/>
</dbReference>
<dbReference type="Proteomes" id="UP000326924">
    <property type="component" value="Unassembled WGS sequence"/>
</dbReference>
<evidence type="ECO:0000256" key="5">
    <source>
        <dbReference type="SAM" id="MobiDB-lite"/>
    </source>
</evidence>
<dbReference type="GO" id="GO:0016020">
    <property type="term" value="C:membrane"/>
    <property type="evidence" value="ECO:0007669"/>
    <property type="project" value="UniProtKB-SubCell"/>
</dbReference>
<feature type="compositionally biased region" description="Basic and acidic residues" evidence="5">
    <location>
        <begin position="886"/>
        <end position="898"/>
    </location>
</feature>